<dbReference type="InterPro" id="IPR003657">
    <property type="entry name" value="WRKY_dom"/>
</dbReference>
<evidence type="ECO:0000313" key="9">
    <source>
        <dbReference type="Proteomes" id="UP001454036"/>
    </source>
</evidence>
<feature type="coiled-coil region" evidence="6">
    <location>
        <begin position="47"/>
        <end position="81"/>
    </location>
</feature>
<name>A0AAV3QXP5_LITER</name>
<dbReference type="PROSITE" id="PS50811">
    <property type="entry name" value="WRKY"/>
    <property type="match status" value="1"/>
</dbReference>
<keyword evidence="9" id="KW-1185">Reference proteome</keyword>
<sequence length="324" mass="36442">MEYNNLIDTSLSLTSTPYKDLLDHMEQEMQSNKDGIESKIRPKTEQVNDLVEELNSANVENQRLTEMLAVMSQNYNVLTNQMKEYVTKTDKTDINIGSRKRKSYQNITTNHLNNCDINNSIGGSSSGDEENFSCKKAKGDFSKANISRVCVRTQTSDTRLIVNDGYQWRKYGQKMTRDNPCPRAYFICSFAPSCPVKKKVQRSNEDQSMLVAIYEGEHNHPQSSNVEGKQSSSRSVTACSTSSCSSKKTAMTLDPTEPISQENEVKYSNKKEVNSHELQQFLVDQMALSLTRDASFRESIAKAISSGRLLISKLVINNTPSIPL</sequence>
<keyword evidence="5" id="KW-0539">Nucleus</keyword>
<dbReference type="GO" id="GO:0005634">
    <property type="term" value="C:nucleus"/>
    <property type="evidence" value="ECO:0007669"/>
    <property type="project" value="UniProtKB-SubCell"/>
</dbReference>
<dbReference type="GO" id="GO:0002237">
    <property type="term" value="P:response to molecule of bacterial origin"/>
    <property type="evidence" value="ECO:0007669"/>
    <property type="project" value="UniProtKB-ARBA"/>
</dbReference>
<evidence type="ECO:0000256" key="4">
    <source>
        <dbReference type="ARBA" id="ARBA00023163"/>
    </source>
</evidence>
<comment type="subcellular location">
    <subcellularLocation>
        <location evidence="1">Nucleus</location>
    </subcellularLocation>
</comment>
<dbReference type="InterPro" id="IPR044810">
    <property type="entry name" value="WRKY_plant"/>
</dbReference>
<evidence type="ECO:0000256" key="2">
    <source>
        <dbReference type="ARBA" id="ARBA00023015"/>
    </source>
</evidence>
<proteinExistence type="predicted"/>
<dbReference type="EMBL" id="BAABME010023806">
    <property type="protein sequence ID" value="GAA0168874.1"/>
    <property type="molecule type" value="Genomic_DNA"/>
</dbReference>
<gene>
    <name evidence="8" type="ORF">LIER_40662</name>
</gene>
<dbReference type="SMART" id="SM00774">
    <property type="entry name" value="WRKY"/>
    <property type="match status" value="1"/>
</dbReference>
<dbReference type="GO" id="GO:0043565">
    <property type="term" value="F:sequence-specific DNA binding"/>
    <property type="evidence" value="ECO:0007669"/>
    <property type="project" value="InterPro"/>
</dbReference>
<dbReference type="GO" id="GO:0003700">
    <property type="term" value="F:DNA-binding transcription factor activity"/>
    <property type="evidence" value="ECO:0007669"/>
    <property type="project" value="InterPro"/>
</dbReference>
<dbReference type="InterPro" id="IPR036576">
    <property type="entry name" value="WRKY_dom_sf"/>
</dbReference>
<protein>
    <submittedName>
        <fullName evidence="8">DNA-binding transcription factor</fullName>
    </submittedName>
</protein>
<dbReference type="PANTHER" id="PTHR31429">
    <property type="entry name" value="WRKY TRANSCRIPTION FACTOR 36-RELATED"/>
    <property type="match status" value="1"/>
</dbReference>
<reference evidence="8 9" key="1">
    <citation type="submission" date="2024-01" db="EMBL/GenBank/DDBJ databases">
        <title>The complete chloroplast genome sequence of Lithospermum erythrorhizon: insights into the phylogenetic relationship among Boraginaceae species and the maternal lineages of purple gromwells.</title>
        <authorList>
            <person name="Okada T."/>
            <person name="Watanabe K."/>
        </authorList>
    </citation>
    <scope>NUCLEOTIDE SEQUENCE [LARGE SCALE GENOMIC DNA]</scope>
</reference>
<keyword evidence="3 8" id="KW-0238">DNA-binding</keyword>
<feature type="domain" description="WRKY" evidence="7">
    <location>
        <begin position="157"/>
        <end position="223"/>
    </location>
</feature>
<accession>A0AAV3QXP5</accession>
<organism evidence="8 9">
    <name type="scientific">Lithospermum erythrorhizon</name>
    <name type="common">Purple gromwell</name>
    <name type="synonym">Lithospermum officinale var. erythrorhizon</name>
    <dbReference type="NCBI Taxonomy" id="34254"/>
    <lineage>
        <taxon>Eukaryota</taxon>
        <taxon>Viridiplantae</taxon>
        <taxon>Streptophyta</taxon>
        <taxon>Embryophyta</taxon>
        <taxon>Tracheophyta</taxon>
        <taxon>Spermatophyta</taxon>
        <taxon>Magnoliopsida</taxon>
        <taxon>eudicotyledons</taxon>
        <taxon>Gunneridae</taxon>
        <taxon>Pentapetalae</taxon>
        <taxon>asterids</taxon>
        <taxon>lamiids</taxon>
        <taxon>Boraginales</taxon>
        <taxon>Boraginaceae</taxon>
        <taxon>Boraginoideae</taxon>
        <taxon>Lithospermeae</taxon>
        <taxon>Lithospermum</taxon>
    </lineage>
</organism>
<evidence type="ECO:0000256" key="3">
    <source>
        <dbReference type="ARBA" id="ARBA00023125"/>
    </source>
</evidence>
<comment type="caution">
    <text evidence="8">The sequence shown here is derived from an EMBL/GenBank/DDBJ whole genome shotgun (WGS) entry which is preliminary data.</text>
</comment>
<dbReference type="Proteomes" id="UP001454036">
    <property type="component" value="Unassembled WGS sequence"/>
</dbReference>
<evidence type="ECO:0000256" key="6">
    <source>
        <dbReference type="SAM" id="Coils"/>
    </source>
</evidence>
<keyword evidence="6" id="KW-0175">Coiled coil</keyword>
<keyword evidence="4" id="KW-0804">Transcription</keyword>
<dbReference type="FunFam" id="2.20.25.80:FF:000008">
    <property type="entry name" value="WRKY transcription factor 40"/>
    <property type="match status" value="1"/>
</dbReference>
<evidence type="ECO:0000256" key="5">
    <source>
        <dbReference type="ARBA" id="ARBA00023242"/>
    </source>
</evidence>
<evidence type="ECO:0000259" key="7">
    <source>
        <dbReference type="PROSITE" id="PS50811"/>
    </source>
</evidence>
<dbReference type="GO" id="GO:0042742">
    <property type="term" value="P:defense response to bacterium"/>
    <property type="evidence" value="ECO:0007669"/>
    <property type="project" value="UniProtKB-ARBA"/>
</dbReference>
<keyword evidence="2" id="KW-0805">Transcription regulation</keyword>
<dbReference type="Pfam" id="PF03106">
    <property type="entry name" value="WRKY"/>
    <property type="match status" value="1"/>
</dbReference>
<dbReference type="AlphaFoldDB" id="A0AAV3QXP5"/>
<dbReference type="GO" id="GO:0031347">
    <property type="term" value="P:regulation of defense response"/>
    <property type="evidence" value="ECO:0007669"/>
    <property type="project" value="UniProtKB-ARBA"/>
</dbReference>
<dbReference type="SUPFAM" id="SSF118290">
    <property type="entry name" value="WRKY DNA-binding domain"/>
    <property type="match status" value="1"/>
</dbReference>
<dbReference type="GO" id="GO:0050832">
    <property type="term" value="P:defense response to fungus"/>
    <property type="evidence" value="ECO:0007669"/>
    <property type="project" value="UniProtKB-ARBA"/>
</dbReference>
<evidence type="ECO:0000313" key="8">
    <source>
        <dbReference type="EMBL" id="GAA0168874.1"/>
    </source>
</evidence>
<dbReference type="PANTHER" id="PTHR31429:SF3">
    <property type="entry name" value="WRKY TRANSCRIPTION FACTOR 40-RELATED"/>
    <property type="match status" value="1"/>
</dbReference>
<evidence type="ECO:0000256" key="1">
    <source>
        <dbReference type="ARBA" id="ARBA00004123"/>
    </source>
</evidence>
<dbReference type="Gene3D" id="2.20.25.80">
    <property type="entry name" value="WRKY domain"/>
    <property type="match status" value="1"/>
</dbReference>
<dbReference type="GO" id="GO:0009751">
    <property type="term" value="P:response to salicylic acid"/>
    <property type="evidence" value="ECO:0007669"/>
    <property type="project" value="UniProtKB-ARBA"/>
</dbReference>